<dbReference type="PANTHER" id="PTHR16469">
    <property type="entry name" value="UBIQUITIN-ASSOCIATED AND SH3 DOMAIN-CONTAINING BA-RELATED"/>
    <property type="match status" value="1"/>
</dbReference>
<name>A0AAF0Y4H0_9TREE</name>
<reference evidence="1" key="1">
    <citation type="submission" date="2023-10" db="EMBL/GenBank/DDBJ databases">
        <authorList>
            <person name="Noh H."/>
        </authorList>
    </citation>
    <scope>NUCLEOTIDE SEQUENCE</scope>
    <source>
        <strain evidence="1">DUCC4014</strain>
    </source>
</reference>
<dbReference type="Gene3D" id="3.40.50.1240">
    <property type="entry name" value="Phosphoglycerate mutase-like"/>
    <property type="match status" value="1"/>
</dbReference>
<dbReference type="SMART" id="SM00855">
    <property type="entry name" value="PGAM"/>
    <property type="match status" value="1"/>
</dbReference>
<proteinExistence type="predicted"/>
<sequence>MLENIYIARHGYRADFEDSSVLTSVTGMFKDPPLAESGLKQADELATFLSRPPAPLPTPDALFSSPFHRTMQTIQPLALALEQDVSLEHGAGEWFSPAAPGSGLLPRPAGPSTLQDHFDMKLADYDATYFPKREGEKLDDLTERIDTFLSAFVRRVEAERPDVRTLLIVSHAAVVVQVGRALTGDYALDFPAATASLSLYRRKGLSSLSAARAHGGVRGELFGPGKPVLGDWEVVFKNSVEHLSGGVQHSWGFADLNLLPNGDVVFDAGDGKPFTDADLLPVGLAEEFKAYVK</sequence>
<dbReference type="CDD" id="cd07067">
    <property type="entry name" value="HP_PGM_like"/>
    <property type="match status" value="1"/>
</dbReference>
<dbReference type="Pfam" id="PF00300">
    <property type="entry name" value="His_Phos_1"/>
    <property type="match status" value="1"/>
</dbReference>
<dbReference type="Proteomes" id="UP000827549">
    <property type="component" value="Chromosome 1"/>
</dbReference>
<organism evidence="1 2">
    <name type="scientific">Vanrija pseudolonga</name>
    <dbReference type="NCBI Taxonomy" id="143232"/>
    <lineage>
        <taxon>Eukaryota</taxon>
        <taxon>Fungi</taxon>
        <taxon>Dikarya</taxon>
        <taxon>Basidiomycota</taxon>
        <taxon>Agaricomycotina</taxon>
        <taxon>Tremellomycetes</taxon>
        <taxon>Trichosporonales</taxon>
        <taxon>Trichosporonaceae</taxon>
        <taxon>Vanrija</taxon>
    </lineage>
</organism>
<dbReference type="InterPro" id="IPR029033">
    <property type="entry name" value="His_PPase_superfam"/>
</dbReference>
<protein>
    <submittedName>
        <fullName evidence="1">Purtative protein</fullName>
    </submittedName>
</protein>
<dbReference type="AlphaFoldDB" id="A0AAF0Y4H0"/>
<dbReference type="GeneID" id="87803424"/>
<dbReference type="InterPro" id="IPR013078">
    <property type="entry name" value="His_Pase_superF_clade-1"/>
</dbReference>
<keyword evidence="2" id="KW-1185">Reference proteome</keyword>
<accession>A0AAF0Y4H0</accession>
<gene>
    <name evidence="1" type="primary">YNL108C_0</name>
    <name evidence="1" type="ORF">LOC62_01G000165</name>
</gene>
<evidence type="ECO:0000313" key="1">
    <source>
        <dbReference type="EMBL" id="WOO76538.1"/>
    </source>
</evidence>
<dbReference type="EMBL" id="CP086714">
    <property type="protein sequence ID" value="WOO76538.1"/>
    <property type="molecule type" value="Genomic_DNA"/>
</dbReference>
<evidence type="ECO:0000313" key="2">
    <source>
        <dbReference type="Proteomes" id="UP000827549"/>
    </source>
</evidence>
<dbReference type="RefSeq" id="XP_062622570.1">
    <property type="nucleotide sequence ID" value="XM_062766586.1"/>
</dbReference>
<dbReference type="PANTHER" id="PTHR16469:SF51">
    <property type="entry name" value="TRANSCRIPTION FACTOR TAU 55 KDA SUBUNIT"/>
    <property type="match status" value="1"/>
</dbReference>
<dbReference type="InterPro" id="IPR051710">
    <property type="entry name" value="Phosphatase_SH3-domain"/>
</dbReference>
<dbReference type="SUPFAM" id="SSF53254">
    <property type="entry name" value="Phosphoglycerate mutase-like"/>
    <property type="match status" value="1"/>
</dbReference>